<evidence type="ECO:0000256" key="1">
    <source>
        <dbReference type="ARBA" id="ARBA00022737"/>
    </source>
</evidence>
<dbReference type="PROSITE" id="PS50102">
    <property type="entry name" value="RRM"/>
    <property type="match status" value="1"/>
</dbReference>
<comment type="caution">
    <text evidence="5">The sequence shown here is derived from an EMBL/GenBank/DDBJ whole genome shotgun (WGS) entry which is preliminary data.</text>
</comment>
<dbReference type="PANTHER" id="PTHR24012">
    <property type="entry name" value="RNA BINDING PROTEIN"/>
    <property type="match status" value="1"/>
</dbReference>
<name>A0AA36I1N8_9DINO</name>
<evidence type="ECO:0000256" key="3">
    <source>
        <dbReference type="PROSITE-ProRule" id="PRU00176"/>
    </source>
</evidence>
<dbReference type="AlphaFoldDB" id="A0AA36I1N8"/>
<dbReference type="InterPro" id="IPR012677">
    <property type="entry name" value="Nucleotide-bd_a/b_plait_sf"/>
</dbReference>
<protein>
    <recommendedName>
        <fullName evidence="4">RRM domain-containing protein</fullName>
    </recommendedName>
</protein>
<sequence>MNSSTEPLEGSFAGFASTDEDTIGAGGNGQFSSTLASALLKFGRSTSCGSHTTSAGTTSNITGKLCEATESDAGTAVLSQDAPSPLAGRTTVMVKYVPIKYTQRKLLREFLSAGFQGKMDFIYLPMDPRSRCSRGFAFCNFQSPEVAQQFYRTFHRKFLKSYESEMALEVAAAEIQGFEANAEHYLDVKASRKDKGRDTFGCPTFLRPLPKYLLAQLRQVEDASPDSKRIDARGLGLLRPEMNMGAQGSERRVQRAPFGEPKVRPQVYASQVAFPEASQLALCSRCGRRMPNSFVCHTCGHQAISSDAHLEQLAFSQSFWI</sequence>
<keyword evidence="2 3" id="KW-0694">RNA-binding</keyword>
<dbReference type="Gene3D" id="3.30.70.330">
    <property type="match status" value="1"/>
</dbReference>
<dbReference type="SUPFAM" id="SSF54928">
    <property type="entry name" value="RNA-binding domain, RBD"/>
    <property type="match status" value="1"/>
</dbReference>
<evidence type="ECO:0000313" key="6">
    <source>
        <dbReference type="Proteomes" id="UP001178507"/>
    </source>
</evidence>
<proteinExistence type="predicted"/>
<feature type="domain" description="RRM" evidence="4">
    <location>
        <begin position="90"/>
        <end position="175"/>
    </location>
</feature>
<accession>A0AA36I1N8</accession>
<dbReference type="GO" id="GO:0003723">
    <property type="term" value="F:RNA binding"/>
    <property type="evidence" value="ECO:0007669"/>
    <property type="project" value="UniProtKB-UniRule"/>
</dbReference>
<dbReference type="InterPro" id="IPR035979">
    <property type="entry name" value="RBD_domain_sf"/>
</dbReference>
<dbReference type="SMART" id="SM00360">
    <property type="entry name" value="RRM"/>
    <property type="match status" value="1"/>
</dbReference>
<keyword evidence="6" id="KW-1185">Reference proteome</keyword>
<dbReference type="Proteomes" id="UP001178507">
    <property type="component" value="Unassembled WGS sequence"/>
</dbReference>
<evidence type="ECO:0000256" key="2">
    <source>
        <dbReference type="ARBA" id="ARBA00022884"/>
    </source>
</evidence>
<evidence type="ECO:0000313" key="5">
    <source>
        <dbReference type="EMBL" id="CAJ1379362.1"/>
    </source>
</evidence>
<organism evidence="5 6">
    <name type="scientific">Effrenium voratum</name>
    <dbReference type="NCBI Taxonomy" id="2562239"/>
    <lineage>
        <taxon>Eukaryota</taxon>
        <taxon>Sar</taxon>
        <taxon>Alveolata</taxon>
        <taxon>Dinophyceae</taxon>
        <taxon>Suessiales</taxon>
        <taxon>Symbiodiniaceae</taxon>
        <taxon>Effrenium</taxon>
    </lineage>
</organism>
<gene>
    <name evidence="5" type="ORF">EVOR1521_LOCUS7624</name>
</gene>
<keyword evidence="1" id="KW-0677">Repeat</keyword>
<dbReference type="InterPro" id="IPR000504">
    <property type="entry name" value="RRM_dom"/>
</dbReference>
<dbReference type="CDD" id="cd12277">
    <property type="entry name" value="RRM3_MEI2_EAR1_like"/>
    <property type="match status" value="1"/>
</dbReference>
<reference evidence="5" key="1">
    <citation type="submission" date="2023-08" db="EMBL/GenBank/DDBJ databases">
        <authorList>
            <person name="Chen Y."/>
            <person name="Shah S."/>
            <person name="Dougan E. K."/>
            <person name="Thang M."/>
            <person name="Chan C."/>
        </authorList>
    </citation>
    <scope>NUCLEOTIDE SEQUENCE</scope>
</reference>
<evidence type="ECO:0000259" key="4">
    <source>
        <dbReference type="PROSITE" id="PS50102"/>
    </source>
</evidence>
<dbReference type="Pfam" id="PF04059">
    <property type="entry name" value="RRM_2"/>
    <property type="match status" value="1"/>
</dbReference>
<dbReference type="EMBL" id="CAUJNA010000624">
    <property type="protein sequence ID" value="CAJ1379362.1"/>
    <property type="molecule type" value="Genomic_DNA"/>
</dbReference>
<dbReference type="InterPro" id="IPR007201">
    <property type="entry name" value="Mei2-like_Rrm_C"/>
</dbReference>